<dbReference type="OrthoDB" id="1490271at2"/>
<comment type="caution">
    <text evidence="2">The sequence shown here is derived from an EMBL/GenBank/DDBJ whole genome shotgun (WGS) entry which is preliminary data.</text>
</comment>
<name>A0A396ZAD5_9LEPT</name>
<dbReference type="Proteomes" id="UP000265798">
    <property type="component" value="Unassembled WGS sequence"/>
</dbReference>
<dbReference type="GO" id="GO:0016405">
    <property type="term" value="F:CoA-ligase activity"/>
    <property type="evidence" value="ECO:0007669"/>
    <property type="project" value="TreeGrafter"/>
</dbReference>
<accession>A0A396ZAD5</accession>
<proteinExistence type="predicted"/>
<organism evidence="2 3">
    <name type="scientific">Leptospira stimsonii</name>
    <dbReference type="NCBI Taxonomy" id="2202203"/>
    <lineage>
        <taxon>Bacteria</taxon>
        <taxon>Pseudomonadati</taxon>
        <taxon>Spirochaetota</taxon>
        <taxon>Spirochaetia</taxon>
        <taxon>Leptospirales</taxon>
        <taxon>Leptospiraceae</taxon>
        <taxon>Leptospira</taxon>
    </lineage>
</organism>
<dbReference type="RefSeq" id="WP_118968293.1">
    <property type="nucleotide sequence ID" value="NZ_QHCT01000002.1"/>
</dbReference>
<protein>
    <recommendedName>
        <fullName evidence="1">AMP-dependent synthetase/ligase domain-containing protein</fullName>
    </recommendedName>
</protein>
<dbReference type="InterPro" id="IPR042099">
    <property type="entry name" value="ANL_N_sf"/>
</dbReference>
<dbReference type="SUPFAM" id="SSF56801">
    <property type="entry name" value="Acetyl-CoA synthetase-like"/>
    <property type="match status" value="1"/>
</dbReference>
<evidence type="ECO:0000313" key="3">
    <source>
        <dbReference type="Proteomes" id="UP000265798"/>
    </source>
</evidence>
<dbReference type="Gene3D" id="3.40.50.12780">
    <property type="entry name" value="N-terminal domain of ligase-like"/>
    <property type="match status" value="1"/>
</dbReference>
<sequence length="490" mass="54991">MDILHHTKSKTTEELLQKENWKEILYSILPESANPLFVFPNEMIPGASIWSYLKLWKEFYRELNLSSGEVIGIHLPTDSSFLGSFLAGLWEDLSVACIPFGKGSLDSSIVSLRPKWIVTLDEDSNESLKQIGYERVLNSSVPDSRAHLFRRIAFSREISDNVRLFLKSSGTSGAQKWVGLSDSSIFHNLRTHLEAFPKKGSTVGSVLPWTHSFGLVLDFFPSLLRSSTVIKYVSSSFDLEECFEFLNSFPIRHLSGVPSFFSRIRNLPGGSEFLESLESGIVGGAPISSSLAKHLRNTKLRVGYGQTEAGPGITLGEPGDFDFGYLGKPVRCEVKIDSESGSLLFRGKNASSLEIDSSGCVNYFFPEEWRATGDIVRKESDGYFFIGRTTDHFKLQNGTFLSPFPIESSITELLDLPWAFVFQSQDLKTICILPDDTSPERKDRILSGWKETFPWIEELFFAPQDIVSFSAKGEILRSISKSNVERWLHS</sequence>
<reference evidence="3" key="1">
    <citation type="submission" date="2018-05" db="EMBL/GenBank/DDBJ databases">
        <title>Leptospira yasudae sp. nov. and Leptospira stimsonii sp. nov., two pathogenic species of the genus Leptospira isolated from environmental sources.</title>
        <authorList>
            <person name="Casanovas-Massana A."/>
            <person name="Hamond C."/>
            <person name="Santos L.A."/>
            <person name="Hacker K.P."/>
            <person name="Balassiano I."/>
            <person name="Medeiros M.A."/>
            <person name="Reis M.G."/>
            <person name="Ko A.I."/>
            <person name="Wunder E.A."/>
        </authorList>
    </citation>
    <scope>NUCLEOTIDE SEQUENCE [LARGE SCALE GENOMIC DNA]</scope>
    <source>
        <strain evidence="3">Yale</strain>
    </source>
</reference>
<dbReference type="InterPro" id="IPR000873">
    <property type="entry name" value="AMP-dep_synth/lig_dom"/>
</dbReference>
<evidence type="ECO:0000313" key="2">
    <source>
        <dbReference type="EMBL" id="RHX90647.1"/>
    </source>
</evidence>
<feature type="domain" description="AMP-dependent synthetase/ligase" evidence="1">
    <location>
        <begin position="160"/>
        <end position="343"/>
    </location>
</feature>
<dbReference type="EMBL" id="QHCT01000002">
    <property type="protein sequence ID" value="RHX90647.1"/>
    <property type="molecule type" value="Genomic_DNA"/>
</dbReference>
<dbReference type="Pfam" id="PF00501">
    <property type="entry name" value="AMP-binding"/>
    <property type="match status" value="1"/>
</dbReference>
<dbReference type="PANTHER" id="PTHR24096">
    <property type="entry name" value="LONG-CHAIN-FATTY-ACID--COA LIGASE"/>
    <property type="match status" value="1"/>
</dbReference>
<evidence type="ECO:0000259" key="1">
    <source>
        <dbReference type="Pfam" id="PF00501"/>
    </source>
</evidence>
<gene>
    <name evidence="2" type="ORF">DLM75_09585</name>
</gene>
<dbReference type="AlphaFoldDB" id="A0A396ZAD5"/>